<organism evidence="4">
    <name type="scientific">marine metagenome</name>
    <dbReference type="NCBI Taxonomy" id="408172"/>
    <lineage>
        <taxon>unclassified sequences</taxon>
        <taxon>metagenomes</taxon>
        <taxon>ecological metagenomes</taxon>
    </lineage>
</organism>
<protein>
    <recommendedName>
        <fullName evidence="3">Flavin reductase like domain-containing protein</fullName>
    </recommendedName>
</protein>
<dbReference type="EMBL" id="UINC01161313">
    <property type="protein sequence ID" value="SVD60426.1"/>
    <property type="molecule type" value="Genomic_DNA"/>
</dbReference>
<name>A0A382WNE6_9ZZZZ</name>
<dbReference type="GO" id="GO:0042602">
    <property type="term" value="F:riboflavin reductase (NADPH) activity"/>
    <property type="evidence" value="ECO:0007669"/>
    <property type="project" value="TreeGrafter"/>
</dbReference>
<dbReference type="Pfam" id="PF01613">
    <property type="entry name" value="Flavin_Reduct"/>
    <property type="match status" value="1"/>
</dbReference>
<accession>A0A382WNE6</accession>
<dbReference type="SUPFAM" id="SSF50475">
    <property type="entry name" value="FMN-binding split barrel"/>
    <property type="match status" value="1"/>
</dbReference>
<dbReference type="SMART" id="SM00903">
    <property type="entry name" value="Flavin_Reduct"/>
    <property type="match status" value="1"/>
</dbReference>
<gene>
    <name evidence="4" type="ORF">METZ01_LOCUS413280</name>
</gene>
<proteinExistence type="inferred from homology"/>
<dbReference type="PANTHER" id="PTHR30466">
    <property type="entry name" value="FLAVIN REDUCTASE"/>
    <property type="match status" value="1"/>
</dbReference>
<dbReference type="AlphaFoldDB" id="A0A382WNE6"/>
<dbReference type="InterPro" id="IPR050268">
    <property type="entry name" value="NADH-dep_flavin_reductase"/>
</dbReference>
<dbReference type="GO" id="GO:0010181">
    <property type="term" value="F:FMN binding"/>
    <property type="evidence" value="ECO:0007669"/>
    <property type="project" value="InterPro"/>
</dbReference>
<evidence type="ECO:0000256" key="2">
    <source>
        <dbReference type="ARBA" id="ARBA00023002"/>
    </source>
</evidence>
<sequence>MDEDAKKTALRMIPYGMYVLTSKSQDGQEVSAATVNWLTQTSFAPPLVAVGVKGDSTAHAHITDTGVFAVNVIGKDQLDTAFTFFKSLEREGDSIGGQAFVAGPETGCALLTNSPAWWECKVVSQLDQGDHTLFLGEVLEAGTRAEDQTILMRDHNLNYGG</sequence>
<comment type="similarity">
    <text evidence="1">Belongs to the non-flavoprotein flavin reductase family.</text>
</comment>
<dbReference type="Gene3D" id="2.30.110.10">
    <property type="entry name" value="Electron Transport, Fmn-binding Protein, Chain A"/>
    <property type="match status" value="1"/>
</dbReference>
<dbReference type="InterPro" id="IPR012349">
    <property type="entry name" value="Split_barrel_FMN-bd"/>
</dbReference>
<dbReference type="InterPro" id="IPR002563">
    <property type="entry name" value="Flavin_Rdtase-like_dom"/>
</dbReference>
<feature type="domain" description="Flavin reductase like" evidence="3">
    <location>
        <begin position="10"/>
        <end position="159"/>
    </location>
</feature>
<evidence type="ECO:0000256" key="1">
    <source>
        <dbReference type="ARBA" id="ARBA00008898"/>
    </source>
</evidence>
<evidence type="ECO:0000313" key="4">
    <source>
        <dbReference type="EMBL" id="SVD60426.1"/>
    </source>
</evidence>
<reference evidence="4" key="1">
    <citation type="submission" date="2018-05" db="EMBL/GenBank/DDBJ databases">
        <authorList>
            <person name="Lanie J.A."/>
            <person name="Ng W.-L."/>
            <person name="Kazmierczak K.M."/>
            <person name="Andrzejewski T.M."/>
            <person name="Davidsen T.M."/>
            <person name="Wayne K.J."/>
            <person name="Tettelin H."/>
            <person name="Glass J.I."/>
            <person name="Rusch D."/>
            <person name="Podicherti R."/>
            <person name="Tsui H.-C.T."/>
            <person name="Winkler M.E."/>
        </authorList>
    </citation>
    <scope>NUCLEOTIDE SEQUENCE</scope>
</reference>
<evidence type="ECO:0000259" key="3">
    <source>
        <dbReference type="SMART" id="SM00903"/>
    </source>
</evidence>
<keyword evidence="2" id="KW-0560">Oxidoreductase</keyword>
<dbReference type="PANTHER" id="PTHR30466:SF11">
    <property type="entry name" value="FLAVIN-DEPENDENT MONOOXYGENASE, REDUCTASE SUBUNIT HSAB"/>
    <property type="match status" value="1"/>
</dbReference>